<dbReference type="Proteomes" id="UP000183447">
    <property type="component" value="Unassembled WGS sequence"/>
</dbReference>
<dbReference type="STRING" id="665118.SAMN02983003_2566"/>
<organism evidence="2 3">
    <name type="scientific">Devosia enhydra</name>
    <dbReference type="NCBI Taxonomy" id="665118"/>
    <lineage>
        <taxon>Bacteria</taxon>
        <taxon>Pseudomonadati</taxon>
        <taxon>Pseudomonadota</taxon>
        <taxon>Alphaproteobacteria</taxon>
        <taxon>Hyphomicrobiales</taxon>
        <taxon>Devosiaceae</taxon>
        <taxon>Devosia</taxon>
    </lineage>
</organism>
<dbReference type="EMBL" id="FPKU01000002">
    <property type="protein sequence ID" value="SFZ85403.1"/>
    <property type="molecule type" value="Genomic_DNA"/>
</dbReference>
<keyword evidence="3" id="KW-1185">Reference proteome</keyword>
<evidence type="ECO:0000259" key="1">
    <source>
        <dbReference type="Pfam" id="PF00149"/>
    </source>
</evidence>
<dbReference type="InterPro" id="IPR004843">
    <property type="entry name" value="Calcineurin-like_PHP"/>
</dbReference>
<sequence>MVRFTIIPDIHADIERLNVSLQRTHKNSMILFLGDFVDASKDVTAASDLRVLETARKLIAEARARAVMGNHELNALLYHSAGPDGSPLRAHSSKNQRQHRSFIEAFGVGTPQALEWTDWFLETLPLWIEVDGLRISHACWSDLHISEIRKRRPDGFLKREDLAEIASGATPFGRAVKSLVTGPEVPLPEGCLFHDYHGNPRKEVRLAWWNAGARTWPQASLSVPNPDELPQSELPSDVIAAIYPMDAPPVLVGHYKMKGDPGIQHPKASSIDYPNTPCIYRWFGETELTSAHLISL</sequence>
<evidence type="ECO:0000313" key="2">
    <source>
        <dbReference type="EMBL" id="SFZ85403.1"/>
    </source>
</evidence>
<protein>
    <submittedName>
        <fullName evidence="2">Calcineurin-like phosphoesterase</fullName>
    </submittedName>
</protein>
<dbReference type="GO" id="GO:0016787">
    <property type="term" value="F:hydrolase activity"/>
    <property type="evidence" value="ECO:0007669"/>
    <property type="project" value="InterPro"/>
</dbReference>
<dbReference type="InterPro" id="IPR029052">
    <property type="entry name" value="Metallo-depent_PP-like"/>
</dbReference>
<accession>A0A1K2HZP4</accession>
<dbReference type="SUPFAM" id="SSF56300">
    <property type="entry name" value="Metallo-dependent phosphatases"/>
    <property type="match status" value="1"/>
</dbReference>
<dbReference type="Gene3D" id="3.60.21.10">
    <property type="match status" value="1"/>
</dbReference>
<reference evidence="2 3" key="1">
    <citation type="submission" date="2016-11" db="EMBL/GenBank/DDBJ databases">
        <authorList>
            <person name="Jaros S."/>
            <person name="Januszkiewicz K."/>
            <person name="Wedrychowicz H."/>
        </authorList>
    </citation>
    <scope>NUCLEOTIDE SEQUENCE [LARGE SCALE GENOMIC DNA]</scope>
    <source>
        <strain evidence="2 3">ATCC 23634</strain>
    </source>
</reference>
<name>A0A1K2HZP4_9HYPH</name>
<dbReference type="RefSeq" id="WP_072343574.1">
    <property type="nucleotide sequence ID" value="NZ_FPKU01000002.1"/>
</dbReference>
<gene>
    <name evidence="2" type="ORF">SAMN02983003_2566</name>
</gene>
<evidence type="ECO:0000313" key="3">
    <source>
        <dbReference type="Proteomes" id="UP000183447"/>
    </source>
</evidence>
<feature type="domain" description="Calcineurin-like phosphoesterase" evidence="1">
    <location>
        <begin position="3"/>
        <end position="148"/>
    </location>
</feature>
<proteinExistence type="predicted"/>
<dbReference type="AlphaFoldDB" id="A0A1K2HZP4"/>
<dbReference type="Pfam" id="PF00149">
    <property type="entry name" value="Metallophos"/>
    <property type="match status" value="1"/>
</dbReference>